<gene>
    <name evidence="5" type="ORF">SAMN04488563_6738</name>
</gene>
<dbReference type="SUPFAM" id="SSF51735">
    <property type="entry name" value="NAD(P)-binding Rossmann-fold domains"/>
    <property type="match status" value="1"/>
</dbReference>
<evidence type="ECO:0000259" key="4">
    <source>
        <dbReference type="Pfam" id="PF22725"/>
    </source>
</evidence>
<protein>
    <submittedName>
        <fullName evidence="5">Predicted dehydrogenase</fullName>
    </submittedName>
</protein>
<dbReference type="PANTHER" id="PTHR22604:SF105">
    <property type="entry name" value="TRANS-1,2-DIHYDROBENZENE-1,2-DIOL DEHYDROGENASE"/>
    <property type="match status" value="1"/>
</dbReference>
<sequence>MSRPTDVTVNVAAIRPRLPDPMDAPVLRWGVLGTGWIAERFVAALRRNTRQVVTAVASRDGARGAAFAGRHGIARVHDDAGALAADPEVDIVYVATPHPAHVGGALAAIDAGTHVLVEKPLGLDAAEATRIAERAAAAGVYCAEALWTFFLPRFDVVRQVLESGVIGPLRTVLAEYGEYLPDGHRAMDPALAGGSLLDLGIYPVALASRLLGEPRRVLATGDANRFGVNAQTGALVQDDAGALAVLYTGLSGSTPTTATIAGTRGAIELPGPFYQPGDVIVRTWADGEILRYTEPAVAHEALYWEAAAVARDVAAGRTQSRERPLADSIAALRLMDAVRERLGVSYVRTNEGVA</sequence>
<evidence type="ECO:0000313" key="6">
    <source>
        <dbReference type="Proteomes" id="UP000182977"/>
    </source>
</evidence>
<dbReference type="Pfam" id="PF22725">
    <property type="entry name" value="GFO_IDH_MocA_C3"/>
    <property type="match status" value="1"/>
</dbReference>
<dbReference type="EMBL" id="LT629791">
    <property type="protein sequence ID" value="SDU85159.1"/>
    <property type="molecule type" value="Genomic_DNA"/>
</dbReference>
<dbReference type="AlphaFoldDB" id="A0A1H2LW41"/>
<dbReference type="STRING" id="419479.SAMN04488563_6738"/>
<keyword evidence="2" id="KW-0560">Oxidoreductase</keyword>
<proteinExistence type="inferred from homology"/>
<dbReference type="Proteomes" id="UP000182977">
    <property type="component" value="Chromosome I"/>
</dbReference>
<dbReference type="Gene3D" id="3.30.360.10">
    <property type="entry name" value="Dihydrodipicolinate Reductase, domain 2"/>
    <property type="match status" value="1"/>
</dbReference>
<reference evidence="6" key="1">
    <citation type="submission" date="2016-10" db="EMBL/GenBank/DDBJ databases">
        <authorList>
            <person name="Varghese N."/>
            <person name="Submissions S."/>
        </authorList>
    </citation>
    <scope>NUCLEOTIDE SEQUENCE [LARGE SCALE GENOMIC DNA]</scope>
    <source>
        <strain evidence="6">DSM 45079</strain>
    </source>
</reference>
<dbReference type="SUPFAM" id="SSF55347">
    <property type="entry name" value="Glyceraldehyde-3-phosphate dehydrogenase-like, C-terminal domain"/>
    <property type="match status" value="1"/>
</dbReference>
<organism evidence="5 6">
    <name type="scientific">Jiangella alkaliphila</name>
    <dbReference type="NCBI Taxonomy" id="419479"/>
    <lineage>
        <taxon>Bacteria</taxon>
        <taxon>Bacillati</taxon>
        <taxon>Actinomycetota</taxon>
        <taxon>Actinomycetes</taxon>
        <taxon>Jiangellales</taxon>
        <taxon>Jiangellaceae</taxon>
        <taxon>Jiangella</taxon>
    </lineage>
</organism>
<comment type="similarity">
    <text evidence="1">Belongs to the Gfo/Idh/MocA family.</text>
</comment>
<dbReference type="InterPro" id="IPR050984">
    <property type="entry name" value="Gfo/Idh/MocA_domain"/>
</dbReference>
<dbReference type="PANTHER" id="PTHR22604">
    <property type="entry name" value="OXIDOREDUCTASES"/>
    <property type="match status" value="1"/>
</dbReference>
<evidence type="ECO:0000259" key="3">
    <source>
        <dbReference type="Pfam" id="PF01408"/>
    </source>
</evidence>
<dbReference type="InterPro" id="IPR055170">
    <property type="entry name" value="GFO_IDH_MocA-like_dom"/>
</dbReference>
<dbReference type="Gene3D" id="3.40.50.720">
    <property type="entry name" value="NAD(P)-binding Rossmann-like Domain"/>
    <property type="match status" value="1"/>
</dbReference>
<keyword evidence="6" id="KW-1185">Reference proteome</keyword>
<evidence type="ECO:0000313" key="5">
    <source>
        <dbReference type="EMBL" id="SDU85159.1"/>
    </source>
</evidence>
<dbReference type="InterPro" id="IPR000683">
    <property type="entry name" value="Gfo/Idh/MocA-like_OxRdtase_N"/>
</dbReference>
<evidence type="ECO:0000256" key="2">
    <source>
        <dbReference type="ARBA" id="ARBA00023002"/>
    </source>
</evidence>
<dbReference type="Pfam" id="PF01408">
    <property type="entry name" value="GFO_IDH_MocA"/>
    <property type="match status" value="1"/>
</dbReference>
<name>A0A1H2LW41_9ACTN</name>
<dbReference type="GO" id="GO:0016491">
    <property type="term" value="F:oxidoreductase activity"/>
    <property type="evidence" value="ECO:0007669"/>
    <property type="project" value="UniProtKB-KW"/>
</dbReference>
<dbReference type="OrthoDB" id="9815825at2"/>
<evidence type="ECO:0000256" key="1">
    <source>
        <dbReference type="ARBA" id="ARBA00010928"/>
    </source>
</evidence>
<feature type="domain" description="GFO/IDH/MocA-like oxidoreductase" evidence="4">
    <location>
        <begin position="156"/>
        <end position="268"/>
    </location>
</feature>
<dbReference type="RefSeq" id="WP_046772206.1">
    <property type="nucleotide sequence ID" value="NZ_LBMC01000058.1"/>
</dbReference>
<dbReference type="GO" id="GO:0000166">
    <property type="term" value="F:nucleotide binding"/>
    <property type="evidence" value="ECO:0007669"/>
    <property type="project" value="InterPro"/>
</dbReference>
<dbReference type="InterPro" id="IPR036291">
    <property type="entry name" value="NAD(P)-bd_dom_sf"/>
</dbReference>
<accession>A0A1H2LW41</accession>
<feature type="domain" description="Gfo/Idh/MocA-like oxidoreductase N-terminal" evidence="3">
    <location>
        <begin position="27"/>
        <end position="142"/>
    </location>
</feature>